<evidence type="ECO:0000259" key="8">
    <source>
        <dbReference type="PROSITE" id="PS52035"/>
    </source>
</evidence>
<dbReference type="GO" id="GO:0006508">
    <property type="term" value="P:proteolysis"/>
    <property type="evidence" value="ECO:0007669"/>
    <property type="project" value="UniProtKB-KW"/>
</dbReference>
<evidence type="ECO:0000313" key="10">
    <source>
        <dbReference type="Proteomes" id="UP000014174"/>
    </source>
</evidence>
<organism evidence="9 10">
    <name type="scientific">Arcticibacter svalbardensis MN12-7</name>
    <dbReference type="NCBI Taxonomy" id="1150600"/>
    <lineage>
        <taxon>Bacteria</taxon>
        <taxon>Pseudomonadati</taxon>
        <taxon>Bacteroidota</taxon>
        <taxon>Sphingobacteriia</taxon>
        <taxon>Sphingobacteriales</taxon>
        <taxon>Sphingobacteriaceae</taxon>
        <taxon>Arcticibacter</taxon>
    </lineage>
</organism>
<dbReference type="PANTHER" id="PTHR11705:SF143">
    <property type="entry name" value="SLL0236 PROTEIN"/>
    <property type="match status" value="1"/>
</dbReference>
<evidence type="ECO:0000256" key="1">
    <source>
        <dbReference type="ARBA" id="ARBA00001947"/>
    </source>
</evidence>
<dbReference type="PANTHER" id="PTHR11705">
    <property type="entry name" value="PROTEASE FAMILY M14 CARBOXYPEPTIDASE A,B"/>
    <property type="match status" value="1"/>
</dbReference>
<dbReference type="OrthoDB" id="1119199at2"/>
<dbReference type="InterPro" id="IPR000834">
    <property type="entry name" value="Peptidase_M14"/>
</dbReference>
<keyword evidence="4" id="KW-0378">Hydrolase</keyword>
<evidence type="ECO:0000256" key="7">
    <source>
        <dbReference type="PROSITE-ProRule" id="PRU01379"/>
    </source>
</evidence>
<evidence type="ECO:0000256" key="6">
    <source>
        <dbReference type="ARBA" id="ARBA00023049"/>
    </source>
</evidence>
<keyword evidence="3" id="KW-0645">Protease</keyword>
<dbReference type="STRING" id="1150600.ADIARSV_1300"/>
<dbReference type="SUPFAM" id="SSF53187">
    <property type="entry name" value="Zn-dependent exopeptidases"/>
    <property type="match status" value="1"/>
</dbReference>
<dbReference type="Pfam" id="PF00246">
    <property type="entry name" value="Peptidase_M14"/>
    <property type="match status" value="1"/>
</dbReference>
<feature type="domain" description="Peptidase M14" evidence="8">
    <location>
        <begin position="23"/>
        <end position="284"/>
    </location>
</feature>
<dbReference type="GO" id="GO:0004181">
    <property type="term" value="F:metallocarboxypeptidase activity"/>
    <property type="evidence" value="ECO:0007669"/>
    <property type="project" value="InterPro"/>
</dbReference>
<comment type="caution">
    <text evidence="9">The sequence shown here is derived from an EMBL/GenBank/DDBJ whole genome shotgun (WGS) entry which is preliminary data.</text>
</comment>
<evidence type="ECO:0000256" key="3">
    <source>
        <dbReference type="ARBA" id="ARBA00022670"/>
    </source>
</evidence>
<reference evidence="9 10" key="1">
    <citation type="journal article" date="2013" name="Genome Announc.">
        <title>Draft Genome Sequence of Arcticibacter svalbardensis Strain MN12-7T, a Member of the Family Sphingobacteriaceae Isolated from an Arctic Soil Sample.</title>
        <authorList>
            <person name="Shivaji S."/>
            <person name="Ara S."/>
            <person name="Prasad S."/>
            <person name="Manasa B.P."/>
            <person name="Begum Z."/>
            <person name="Singh A."/>
            <person name="Kumar Pinnaka A."/>
        </authorList>
    </citation>
    <scope>NUCLEOTIDE SEQUENCE [LARGE SCALE GENOMIC DNA]</scope>
    <source>
        <strain evidence="9 10">MN12-7</strain>
    </source>
</reference>
<feature type="active site" description="Proton donor/acceptor" evidence="7">
    <location>
        <position position="258"/>
    </location>
</feature>
<evidence type="ECO:0000256" key="2">
    <source>
        <dbReference type="ARBA" id="ARBA00005988"/>
    </source>
</evidence>
<dbReference type="Gene3D" id="3.40.630.10">
    <property type="entry name" value="Zn peptidases"/>
    <property type="match status" value="1"/>
</dbReference>
<comment type="cofactor">
    <cofactor evidence="1">
        <name>Zn(2+)</name>
        <dbReference type="ChEBI" id="CHEBI:29105"/>
    </cofactor>
</comment>
<accession>R9GUS4</accession>
<sequence length="398" mass="45154">MIDEFSQIPIKMLHILSIDHVLYQDNYFQDRFFKHVTLKNRITQIKEEGILKVKQIGCSAQNREIYMLKAGRGSIKVLLWSQMHGDESTATLALFDLFKFFQSEDQYHALRKLILDHCSLYFVPMLNPDGAEVWQRRNAQGIDVNRDFLAQQSPEARALVKLQEEIQPDFGFNLHDQDSLWSVSGTKKPATISLLAPPADSTSTPTPSMLKAIQVICAMNRLLQQQIPGEVGRWRDEYEPRAVGESFQTKGIATILIESGGSASEKQKGRKLIFQALLYAFEKIASTAYRNENPIDYLQIPFNNKEIFHLLIKNCKIETVNGVIIGDIGLNYTEQFSTKEHLYTIADFGDLSTFSAYEIIEAESIVVLSPISIDSRPNLRIKHSDGTLTYLEDGVMIA</sequence>
<dbReference type="AlphaFoldDB" id="R9GUS4"/>
<dbReference type="GO" id="GO:0008270">
    <property type="term" value="F:zinc ion binding"/>
    <property type="evidence" value="ECO:0007669"/>
    <property type="project" value="InterPro"/>
</dbReference>
<name>R9GUS4_9SPHI</name>
<proteinExistence type="inferred from homology"/>
<dbReference type="PATRIC" id="fig|1150600.3.peg.1277"/>
<dbReference type="EMBL" id="AQPN01000049">
    <property type="protein sequence ID" value="EOR95481.1"/>
    <property type="molecule type" value="Genomic_DNA"/>
</dbReference>
<protein>
    <recommendedName>
        <fullName evidence="8">Peptidase M14 domain-containing protein</fullName>
    </recommendedName>
</protein>
<dbReference type="Proteomes" id="UP000014174">
    <property type="component" value="Unassembled WGS sequence"/>
</dbReference>
<comment type="similarity">
    <text evidence="2 7">Belongs to the peptidase M14 family.</text>
</comment>
<gene>
    <name evidence="9" type="ORF">ADIARSV_1300</name>
</gene>
<dbReference type="GO" id="GO:0005615">
    <property type="term" value="C:extracellular space"/>
    <property type="evidence" value="ECO:0007669"/>
    <property type="project" value="TreeGrafter"/>
</dbReference>
<keyword evidence="10" id="KW-1185">Reference proteome</keyword>
<dbReference type="eggNOG" id="COG2866">
    <property type="taxonomic scope" value="Bacteria"/>
</dbReference>
<evidence type="ECO:0000256" key="4">
    <source>
        <dbReference type="ARBA" id="ARBA00022801"/>
    </source>
</evidence>
<evidence type="ECO:0000313" key="9">
    <source>
        <dbReference type="EMBL" id="EOR95481.1"/>
    </source>
</evidence>
<dbReference type="PROSITE" id="PS52035">
    <property type="entry name" value="PEPTIDASE_M14"/>
    <property type="match status" value="1"/>
</dbReference>
<keyword evidence="5" id="KW-0862">Zinc</keyword>
<evidence type="ECO:0000256" key="5">
    <source>
        <dbReference type="ARBA" id="ARBA00022833"/>
    </source>
</evidence>
<keyword evidence="6" id="KW-0482">Metalloprotease</keyword>
<dbReference type="RefSeq" id="WP_016194541.1">
    <property type="nucleotide sequence ID" value="NZ_AQPN01000049.1"/>
</dbReference>